<dbReference type="NCBIfam" id="TIGR01630">
    <property type="entry name" value="psiM2_ORF9"/>
    <property type="match status" value="1"/>
</dbReference>
<evidence type="ECO:0000313" key="1">
    <source>
        <dbReference type="EMBL" id="DAD73896.1"/>
    </source>
</evidence>
<dbReference type="InterPro" id="IPR006517">
    <property type="entry name" value="Phage_terminase_lsu-like_C"/>
</dbReference>
<accession>A0A8S5LVF7</accession>
<organism evidence="1">
    <name type="scientific">Siphoviridae sp. ctFn287</name>
    <dbReference type="NCBI Taxonomy" id="2826215"/>
    <lineage>
        <taxon>Viruses</taxon>
        <taxon>Duplodnaviria</taxon>
        <taxon>Heunggongvirae</taxon>
        <taxon>Uroviricota</taxon>
        <taxon>Caudoviricetes</taxon>
    </lineage>
</organism>
<dbReference type="EMBL" id="BK014748">
    <property type="protein sequence ID" value="DAD73896.1"/>
    <property type="molecule type" value="Genomic_DNA"/>
</dbReference>
<reference evidence="1" key="1">
    <citation type="journal article" date="2021" name="Proc. Natl. Acad. Sci. U.S.A.">
        <title>A Catalog of Tens of Thousands of Viruses from Human Metagenomes Reveals Hidden Associations with Chronic Diseases.</title>
        <authorList>
            <person name="Tisza M.J."/>
            <person name="Buck C.B."/>
        </authorList>
    </citation>
    <scope>NUCLEOTIDE SEQUENCE</scope>
    <source>
        <strain evidence="1">CtFn287</strain>
    </source>
</reference>
<sequence>MIPLNDYSSAIKELSGAVKDICKYKEIWRNDDIVLSTLQEYYTSLYNQIHKVLASELTRDNERQIRELLARCVIGYKDKDTRKTYIGALQVLENKISQIDKDKNNENRDDLLIKYNVLYDDFFALASYRSMKHFALYMEWDLPVDKRIFNMTLNCFGGYWHYATQAILDNTWGKIFTQAPTGYGKSYKDTVTMAFIFGVDKDADILKVSGNPAVISPNSNRLVKYMLKPRYAKVFPYYAQFNCDKDKMFDTCQIGGNDKPTRLLIHGSDKGESLLFCNKATPIDGNRYKYKFYDDITKSKDKANIAQHEKDVDMYNSEWERRKYDDFHNVEFFSGTAYQNEDFLCTIKRKNGGDNTVQSSVNKYTHLNYSTKCVFVQVPKLDYETDKITFPQMYSEADAKKKRDEDPREFYSMDQQEPMPIEGCPFDYKNLETYSSLPPLEKDEVVDYYAVLDPARTGANYVSMPIFAKIRGKYFLVDAIFEMRAIEELHNEIAEKLIRYRICNFHIERNTDTSLKTLIQKLVVERGYNQCNFSEVYSTKNKAEKIQNNEAAIKNNLVFPEFNLYGQSRQMRNFMKYFTGYSYNQKNKFDDAPDSVAMFTEKFIRGTNRNRKASCLQL</sequence>
<name>A0A8S5LVF7_9CAUD</name>
<proteinExistence type="predicted"/>
<protein>
    <submittedName>
        <fullName evidence="1">Terminase</fullName>
    </submittedName>
</protein>